<evidence type="ECO:0000313" key="1">
    <source>
        <dbReference type="EMBL" id="CAF5075614.1"/>
    </source>
</evidence>
<organism evidence="1 2">
    <name type="scientific">Rotaria socialis</name>
    <dbReference type="NCBI Taxonomy" id="392032"/>
    <lineage>
        <taxon>Eukaryota</taxon>
        <taxon>Metazoa</taxon>
        <taxon>Spiralia</taxon>
        <taxon>Gnathifera</taxon>
        <taxon>Rotifera</taxon>
        <taxon>Eurotatoria</taxon>
        <taxon>Bdelloidea</taxon>
        <taxon>Philodinida</taxon>
        <taxon>Philodinidae</taxon>
        <taxon>Rotaria</taxon>
    </lineage>
</organism>
<feature type="non-terminal residue" evidence="1">
    <location>
        <position position="43"/>
    </location>
</feature>
<dbReference type="AlphaFoldDB" id="A0A822DPX8"/>
<protein>
    <submittedName>
        <fullName evidence="1">Uncharacterized protein</fullName>
    </submittedName>
</protein>
<evidence type="ECO:0000313" key="2">
    <source>
        <dbReference type="Proteomes" id="UP000663848"/>
    </source>
</evidence>
<accession>A0A822DPX8</accession>
<dbReference type="Proteomes" id="UP000663848">
    <property type="component" value="Unassembled WGS sequence"/>
</dbReference>
<name>A0A822DPX8_9BILA</name>
<comment type="caution">
    <text evidence="1">The sequence shown here is derived from an EMBL/GenBank/DDBJ whole genome shotgun (WGS) entry which is preliminary data.</text>
</comment>
<gene>
    <name evidence="1" type="ORF">QYT958_LOCUS43576</name>
</gene>
<sequence>MTTWLPNLTRFCKQNDDNKRAKVSMILDKLITLTIEEDDMYPS</sequence>
<reference evidence="1" key="1">
    <citation type="submission" date="2021-02" db="EMBL/GenBank/DDBJ databases">
        <authorList>
            <person name="Nowell W R."/>
        </authorList>
    </citation>
    <scope>NUCLEOTIDE SEQUENCE</scope>
</reference>
<dbReference type="EMBL" id="CAJOBR010062527">
    <property type="protein sequence ID" value="CAF5075614.1"/>
    <property type="molecule type" value="Genomic_DNA"/>
</dbReference>
<proteinExistence type="predicted"/>